<dbReference type="InterPro" id="IPR050833">
    <property type="entry name" value="Poly_Biosynth_Transport"/>
</dbReference>
<dbReference type="PANTHER" id="PTHR30250:SF30">
    <property type="entry name" value="LIPID III FLIPPASE"/>
    <property type="match status" value="1"/>
</dbReference>
<evidence type="ECO:0000256" key="2">
    <source>
        <dbReference type="ARBA" id="ARBA00022475"/>
    </source>
</evidence>
<keyword evidence="4 6" id="KW-1133">Transmembrane helix</keyword>
<name>A0A917DCB6_9FLAO</name>
<dbReference type="Proteomes" id="UP000625735">
    <property type="component" value="Unassembled WGS sequence"/>
</dbReference>
<proteinExistence type="predicted"/>
<dbReference type="PANTHER" id="PTHR30250">
    <property type="entry name" value="PST FAMILY PREDICTED COLANIC ACID TRANSPORTER"/>
    <property type="match status" value="1"/>
</dbReference>
<feature type="transmembrane region" description="Helical" evidence="6">
    <location>
        <begin position="286"/>
        <end position="309"/>
    </location>
</feature>
<reference evidence="7" key="2">
    <citation type="submission" date="2020-09" db="EMBL/GenBank/DDBJ databases">
        <authorList>
            <person name="Sun Q."/>
            <person name="Zhou Y."/>
        </authorList>
    </citation>
    <scope>NUCLEOTIDE SEQUENCE</scope>
    <source>
        <strain evidence="7">CGMCC 1.12506</strain>
    </source>
</reference>
<evidence type="ECO:0000256" key="3">
    <source>
        <dbReference type="ARBA" id="ARBA00022692"/>
    </source>
</evidence>
<dbReference type="AlphaFoldDB" id="A0A917DCB6"/>
<evidence type="ECO:0000256" key="4">
    <source>
        <dbReference type="ARBA" id="ARBA00022989"/>
    </source>
</evidence>
<evidence type="ECO:0000256" key="6">
    <source>
        <dbReference type="SAM" id="Phobius"/>
    </source>
</evidence>
<feature type="transmembrane region" description="Helical" evidence="6">
    <location>
        <begin position="160"/>
        <end position="181"/>
    </location>
</feature>
<keyword evidence="2" id="KW-1003">Cell membrane</keyword>
<feature type="transmembrane region" description="Helical" evidence="6">
    <location>
        <begin position="245"/>
        <end position="265"/>
    </location>
</feature>
<feature type="transmembrane region" description="Helical" evidence="6">
    <location>
        <begin position="135"/>
        <end position="154"/>
    </location>
</feature>
<protein>
    <submittedName>
        <fullName evidence="7">LPS biosynthesis protein</fullName>
    </submittedName>
</protein>
<dbReference type="EMBL" id="BMFG01000006">
    <property type="protein sequence ID" value="GGD28247.1"/>
    <property type="molecule type" value="Genomic_DNA"/>
</dbReference>
<keyword evidence="3 6" id="KW-0812">Transmembrane</keyword>
<dbReference type="CDD" id="cd13125">
    <property type="entry name" value="MATE_like_10"/>
    <property type="match status" value="1"/>
</dbReference>
<dbReference type="GO" id="GO:0009246">
    <property type="term" value="P:enterobacterial common antigen biosynthetic process"/>
    <property type="evidence" value="ECO:0007669"/>
    <property type="project" value="InterPro"/>
</dbReference>
<feature type="transmembrane region" description="Helical" evidence="6">
    <location>
        <begin position="202"/>
        <end position="225"/>
    </location>
</feature>
<dbReference type="InterPro" id="IPR044550">
    <property type="entry name" value="WzxE"/>
</dbReference>
<keyword evidence="8" id="KW-1185">Reference proteome</keyword>
<feature type="transmembrane region" description="Helical" evidence="6">
    <location>
        <begin position="321"/>
        <end position="342"/>
    </location>
</feature>
<evidence type="ECO:0000313" key="8">
    <source>
        <dbReference type="Proteomes" id="UP000625735"/>
    </source>
</evidence>
<gene>
    <name evidence="7" type="primary">wzxE</name>
    <name evidence="7" type="ORF">GCM10011343_18030</name>
</gene>
<dbReference type="Pfam" id="PF01943">
    <property type="entry name" value="Polysacc_synt"/>
    <property type="match status" value="1"/>
</dbReference>
<reference evidence="7" key="1">
    <citation type="journal article" date="2014" name="Int. J. Syst. Evol. Microbiol.">
        <title>Complete genome sequence of Corynebacterium casei LMG S-19264T (=DSM 44701T), isolated from a smear-ripened cheese.</title>
        <authorList>
            <consortium name="US DOE Joint Genome Institute (JGI-PGF)"/>
            <person name="Walter F."/>
            <person name="Albersmeier A."/>
            <person name="Kalinowski J."/>
            <person name="Ruckert C."/>
        </authorList>
    </citation>
    <scope>NUCLEOTIDE SEQUENCE</scope>
    <source>
        <strain evidence="7">CGMCC 1.12506</strain>
    </source>
</reference>
<feature type="transmembrane region" description="Helical" evidence="6">
    <location>
        <begin position="349"/>
        <end position="368"/>
    </location>
</feature>
<dbReference type="InterPro" id="IPR002797">
    <property type="entry name" value="Polysacc_synth"/>
</dbReference>
<keyword evidence="5 6" id="KW-0472">Membrane</keyword>
<dbReference type="GO" id="GO:0005886">
    <property type="term" value="C:plasma membrane"/>
    <property type="evidence" value="ECO:0007669"/>
    <property type="project" value="UniProtKB-SubCell"/>
</dbReference>
<evidence type="ECO:0000313" key="7">
    <source>
        <dbReference type="EMBL" id="GGD28247.1"/>
    </source>
</evidence>
<comment type="subcellular location">
    <subcellularLocation>
        <location evidence="1">Cell membrane</location>
        <topology evidence="1">Multi-pass membrane protein</topology>
    </subcellularLocation>
</comment>
<accession>A0A917DCB6</accession>
<sequence length="401" mass="45265">MLKIGIGLITSKVLAVFVGPSGLALVGNMRNFVSLFESFATLGFQNGIIRYVASNKDDKDKLASFISTALIVLIGLAFLLSLLLFFGADFVTSLLFESGSIYSVAITVFAITLPFHSISIFLISVLNGLGKYQKVIYTTIIGNLLGLFFTVFLVTRLYTLGALLAIVITPALLFGVTLYFLNKEIKLLQLIKFQFFNWNNLNHLYSFTVMALFTAIVSPLVFLILRNYIIDTIGLSEAGYWEAMSRIATYYFMFLSTLLTVYFLPKLSEAVSIDQTKSVFQKYYKTIFPVFVLVLFVIYFLRFFIIKLLFTDEFLPVSDLFIWQLLGDLFKAASVILGYEFFAKKLTKAYLITESLSFGLLLSSSYFLIPKFGIEGVVMSHSLTYALYFLVLLVYFRKSLV</sequence>
<feature type="transmembrane region" description="Helical" evidence="6">
    <location>
        <begin position="374"/>
        <end position="396"/>
    </location>
</feature>
<feature type="transmembrane region" description="Helical" evidence="6">
    <location>
        <begin position="7"/>
        <end position="26"/>
    </location>
</feature>
<feature type="transmembrane region" description="Helical" evidence="6">
    <location>
        <begin position="65"/>
        <end position="88"/>
    </location>
</feature>
<evidence type="ECO:0000256" key="5">
    <source>
        <dbReference type="ARBA" id="ARBA00023136"/>
    </source>
</evidence>
<organism evidence="7 8">
    <name type="scientific">Flavobacterium orientale</name>
    <dbReference type="NCBI Taxonomy" id="1756020"/>
    <lineage>
        <taxon>Bacteria</taxon>
        <taxon>Pseudomonadati</taxon>
        <taxon>Bacteroidota</taxon>
        <taxon>Flavobacteriia</taxon>
        <taxon>Flavobacteriales</taxon>
        <taxon>Flavobacteriaceae</taxon>
        <taxon>Flavobacterium</taxon>
    </lineage>
</organism>
<comment type="caution">
    <text evidence="7">The sequence shown here is derived from an EMBL/GenBank/DDBJ whole genome shotgun (WGS) entry which is preliminary data.</text>
</comment>
<feature type="transmembrane region" description="Helical" evidence="6">
    <location>
        <begin position="100"/>
        <end position="123"/>
    </location>
</feature>
<evidence type="ECO:0000256" key="1">
    <source>
        <dbReference type="ARBA" id="ARBA00004651"/>
    </source>
</evidence>